<accession>A0ABN6A166</accession>
<keyword evidence="3" id="KW-1185">Reference proteome</keyword>
<reference evidence="2 3" key="1">
    <citation type="journal article" date="2019" name="Emerg. Microbes Infect.">
        <title>Comprehensive subspecies identification of 175 nontuberculous mycobacteria species based on 7547 genomic profiles.</title>
        <authorList>
            <person name="Matsumoto Y."/>
            <person name="Kinjo T."/>
            <person name="Motooka D."/>
            <person name="Nabeya D."/>
            <person name="Jung N."/>
            <person name="Uechi K."/>
            <person name="Horii T."/>
            <person name="Iida T."/>
            <person name="Fujita J."/>
            <person name="Nakamura S."/>
        </authorList>
    </citation>
    <scope>NUCLEOTIDE SEQUENCE [LARGE SCALE GENOMIC DNA]</scope>
    <source>
        <strain evidence="2 3">JCM 17324</strain>
    </source>
</reference>
<evidence type="ECO:0000313" key="2">
    <source>
        <dbReference type="EMBL" id="BBY13531.1"/>
    </source>
</evidence>
<dbReference type="Proteomes" id="UP000466831">
    <property type="component" value="Chromosome"/>
</dbReference>
<dbReference type="RefSeq" id="WP_232067622.1">
    <property type="nucleotide sequence ID" value="NZ_AP022584.1"/>
</dbReference>
<organism evidence="2 3">
    <name type="scientific">Mycobacterium marseillense</name>
    <dbReference type="NCBI Taxonomy" id="701042"/>
    <lineage>
        <taxon>Bacteria</taxon>
        <taxon>Bacillati</taxon>
        <taxon>Actinomycetota</taxon>
        <taxon>Actinomycetes</taxon>
        <taxon>Mycobacteriales</taxon>
        <taxon>Mycobacteriaceae</taxon>
        <taxon>Mycobacterium</taxon>
        <taxon>Mycobacterium avium complex (MAC)</taxon>
    </lineage>
</organism>
<evidence type="ECO:0000313" key="3">
    <source>
        <dbReference type="Proteomes" id="UP000466831"/>
    </source>
</evidence>
<sequence length="377" mass="43073">MIDETDSASESLLEQQITLRRREIFTEMLSMSVGELTTMYADGDLIIQPEFQRLFRWDETQKSSLVESILLGIPVPSIFVSTTTDGRWELIDGLQRVSTLLQLQGLLKSPEGVKQPQLQLRATNYLSALEGKVWEAVLPGDDALGPVEKRDIRRARIDVQIIKRESTARAKYDLFQRLNSFGSPLTAQEIRGALIVSVNPHLLRWLTDLVNLDSFKLCTPLTDRQMQEQYNFELALRFLILHNRENFRPRELRNFSSFLDDETMVLAENFMERREPLEHTFVRTFSKIAAGPAEDAFRRWVPEKNKYSGGFSNTAFEVIALGLGYHIARGHTPTIEVEEAVKVVWTTDLIPPNFATGRSSEDRISTLLPIGRTLFDL</sequence>
<dbReference type="PANTHER" id="PTHR39639">
    <property type="entry name" value="CHROMOSOME 16, WHOLE GENOME SHOTGUN SEQUENCE"/>
    <property type="match status" value="1"/>
</dbReference>
<feature type="domain" description="GmrSD restriction endonucleases N-terminal" evidence="1">
    <location>
        <begin position="36"/>
        <end position="195"/>
    </location>
</feature>
<dbReference type="PANTHER" id="PTHR39639:SF1">
    <property type="entry name" value="DUF262 DOMAIN-CONTAINING PROTEIN"/>
    <property type="match status" value="1"/>
</dbReference>
<dbReference type="EMBL" id="AP022584">
    <property type="protein sequence ID" value="BBY13531.1"/>
    <property type="molecule type" value="Genomic_DNA"/>
</dbReference>
<proteinExistence type="predicted"/>
<dbReference type="Pfam" id="PF03235">
    <property type="entry name" value="GmrSD_N"/>
    <property type="match status" value="1"/>
</dbReference>
<evidence type="ECO:0000259" key="1">
    <source>
        <dbReference type="Pfam" id="PF03235"/>
    </source>
</evidence>
<protein>
    <recommendedName>
        <fullName evidence="1">GmrSD restriction endonucleases N-terminal domain-containing protein</fullName>
    </recommendedName>
</protein>
<name>A0ABN6A166_9MYCO</name>
<gene>
    <name evidence="2" type="ORF">MMARJ_42710</name>
</gene>
<dbReference type="InterPro" id="IPR004919">
    <property type="entry name" value="GmrSD_N"/>
</dbReference>